<keyword evidence="8" id="KW-0411">Iron-sulfur</keyword>
<dbReference type="PROSITE" id="PS51193">
    <property type="entry name" value="HELICASE_ATP_BIND_2"/>
    <property type="match status" value="1"/>
</dbReference>
<dbReference type="GO" id="GO:0005524">
    <property type="term" value="F:ATP binding"/>
    <property type="evidence" value="ECO:0007669"/>
    <property type="project" value="UniProtKB-KW"/>
</dbReference>
<keyword evidence="10" id="KW-0413">Isomerase</keyword>
<evidence type="ECO:0000256" key="11">
    <source>
        <dbReference type="ARBA" id="ARBA00038058"/>
    </source>
</evidence>
<dbReference type="InterPro" id="IPR010614">
    <property type="entry name" value="RAD3-like_helicase_DEAD"/>
</dbReference>
<dbReference type="RefSeq" id="WP_023898547.1">
    <property type="nucleotide sequence ID" value="NC_023032.1"/>
</dbReference>
<dbReference type="GeneID" id="45715233"/>
<evidence type="ECO:0000256" key="13">
    <source>
        <dbReference type="ARBA" id="ARBA00048954"/>
    </source>
</evidence>
<evidence type="ECO:0000256" key="5">
    <source>
        <dbReference type="ARBA" id="ARBA00022806"/>
    </source>
</evidence>
<evidence type="ECO:0000256" key="4">
    <source>
        <dbReference type="ARBA" id="ARBA00022801"/>
    </source>
</evidence>
<dbReference type="Proteomes" id="UP000244731">
    <property type="component" value="Unassembled WGS sequence"/>
</dbReference>
<dbReference type="Proteomes" id="UP000018545">
    <property type="component" value="Chromosome"/>
</dbReference>
<dbReference type="SUPFAM" id="SSF52540">
    <property type="entry name" value="P-loop containing nucleoside triphosphate hydrolases"/>
    <property type="match status" value="2"/>
</dbReference>
<dbReference type="GO" id="GO:0046872">
    <property type="term" value="F:metal ion binding"/>
    <property type="evidence" value="ECO:0007669"/>
    <property type="project" value="UniProtKB-KW"/>
</dbReference>
<evidence type="ECO:0000313" key="19">
    <source>
        <dbReference type="Proteomes" id="UP000244731"/>
    </source>
</evidence>
<gene>
    <name evidence="17" type="ORF">AUM46_14800</name>
    <name evidence="16" type="ORF">P262_02396</name>
</gene>
<dbReference type="Gene3D" id="3.40.50.300">
    <property type="entry name" value="P-loop containing nucleotide triphosphate hydrolases"/>
    <property type="match status" value="2"/>
</dbReference>
<sequence length="636" mass="70081">MTDDFAADGQLANAIPGFKPREPQRQMAQAVSAAIEAATPLVVEAGTGTGKTYAYLAPALRAGKKVIISTGSKALQDQLYSRDLPTVAKALEYKGRLALLKGRSNYLCLERLEQQALAGGDLPVQTLSDVIQLRGWANETVDGDISTCGRVAEDAPVWPLVTSTNDNCLGTDCPLYKDCFVVKARKKAMEADVVVVNHHLFLADMVVKESGFAELIPEAEVIIFDEAHQLPDIASQYFGQSLSSRQLLDLARDIIIAYRTEVKDTQQLQKCADRLAQSTQDFRLQLGDPGFRGNLRELLADASISRALLLLDDALELCYDVAKLSLGRSALLDAAFERATLYRARLKRLKEINQPGYSYWYECNSRHFTLALTPLTVADKFQDVIAEKGGSWIFTSATLSVNDDLHHFTERLGIHEAKTLLLPSPFDYARQALLCVPRGLPQTNQPQAGKALARMLQPLIEANQGRCFMLCTSHAMMRDLAEQFRATMTLPVLLQGETSKSQLLEQFISAGNALLVATSSFWEGVDVRGDALSLVIIDKLPFTSPDDPLLKARMEDCRLRGGDPFDEVQLPEAVITLKQGVGRLIRDVDDRGVLVICDNRLVMRPYGAVFLKSLPPTPRTRDIGEAARFLTDAARQ</sequence>
<evidence type="ECO:0000256" key="10">
    <source>
        <dbReference type="ARBA" id="ARBA00023235"/>
    </source>
</evidence>
<dbReference type="HOGENOM" id="CLU_012117_2_0_6"/>
<accession>V5TY43</accession>
<dbReference type="GO" id="GO:0016818">
    <property type="term" value="F:hydrolase activity, acting on acid anhydrides, in phosphorus-containing anhydrides"/>
    <property type="evidence" value="ECO:0007669"/>
    <property type="project" value="InterPro"/>
</dbReference>
<name>V5TY43_9ENTR</name>
<reference evidence="17 19" key="2">
    <citation type="submission" date="2016-12" db="EMBL/GenBank/DDBJ databases">
        <title>Analysis of the Molecular Diversity Among Cronobacter Species Isolated from Filth Flies Using a Pan Genomic DNA Microarray.</title>
        <authorList>
            <person name="Pava-Ripoll M."/>
            <person name="Tall B."/>
            <person name="Farber J."/>
            <person name="Fanning S."/>
            <person name="Lehner A."/>
            <person name="Stephan R."/>
            <person name="Pagotto F."/>
            <person name="Iverson C."/>
            <person name="Ziobro G."/>
            <person name="Miller A."/>
            <person name="Pearson R."/>
            <person name="Yan Q."/>
            <person name="Kim M."/>
            <person name="Jeong S."/>
            <person name="Park J."/>
            <person name="Jun S."/>
            <person name="Choi H."/>
            <person name="Chung T."/>
            <person name="Yoo Y."/>
            <person name="Park E."/>
            <person name="Hwang S."/>
            <person name="Lee B."/>
            <person name="Sathyamoorthy V."/>
            <person name="Carter L."/>
            <person name="Mammel M."/>
            <person name="Jackson S."/>
            <person name="Kothary M."/>
            <person name="Patel I."/>
            <person name="Grim C."/>
            <person name="Gopinath G."/>
            <person name="Gangiredla J."/>
            <person name="Chase H."/>
        </authorList>
    </citation>
    <scope>NUCLEOTIDE SEQUENCE [LARGE SCALE GENOMIC DNA]</scope>
    <source>
        <strain evidence="17 19">MOD1-Md25g</strain>
    </source>
</reference>
<dbReference type="GO" id="GO:0051536">
    <property type="term" value="F:iron-sulfur cluster binding"/>
    <property type="evidence" value="ECO:0007669"/>
    <property type="project" value="UniProtKB-KW"/>
</dbReference>
<protein>
    <recommendedName>
        <fullName evidence="14">ATP-dependent DNA helicase YoaA</fullName>
        <ecNumber evidence="12">5.6.2.3</ecNumber>
    </recommendedName>
</protein>
<evidence type="ECO:0000313" key="18">
    <source>
        <dbReference type="Proteomes" id="UP000018545"/>
    </source>
</evidence>
<evidence type="ECO:0000259" key="15">
    <source>
        <dbReference type="PROSITE" id="PS51193"/>
    </source>
</evidence>
<evidence type="ECO:0000256" key="1">
    <source>
        <dbReference type="ARBA" id="ARBA00001966"/>
    </source>
</evidence>
<dbReference type="Pfam" id="PF13307">
    <property type="entry name" value="Helicase_C_2"/>
    <property type="match status" value="1"/>
</dbReference>
<feature type="domain" description="Helicase ATP-binding" evidence="15">
    <location>
        <begin position="10"/>
        <end position="272"/>
    </location>
</feature>
<dbReference type="GO" id="GO:0006281">
    <property type="term" value="P:DNA repair"/>
    <property type="evidence" value="ECO:0007669"/>
    <property type="project" value="TreeGrafter"/>
</dbReference>
<evidence type="ECO:0000256" key="2">
    <source>
        <dbReference type="ARBA" id="ARBA00022723"/>
    </source>
</evidence>
<dbReference type="InterPro" id="IPR014001">
    <property type="entry name" value="Helicase_ATP-bd"/>
</dbReference>
<dbReference type="PANTHER" id="PTHR11472:SF34">
    <property type="entry name" value="REGULATOR OF TELOMERE ELONGATION HELICASE 1"/>
    <property type="match status" value="1"/>
</dbReference>
<dbReference type="PANTHER" id="PTHR11472">
    <property type="entry name" value="DNA REPAIR DEAD HELICASE RAD3/XP-D SUBFAMILY MEMBER"/>
    <property type="match status" value="1"/>
</dbReference>
<dbReference type="KEGG" id="csi:P262_02396"/>
<keyword evidence="4" id="KW-0378">Hydrolase</keyword>
<dbReference type="AlphaFoldDB" id="V5TY43"/>
<dbReference type="InterPro" id="IPR014013">
    <property type="entry name" value="Helic_SF1/SF2_ATP-bd_DinG/Rad3"/>
</dbReference>
<evidence type="ECO:0000256" key="12">
    <source>
        <dbReference type="ARBA" id="ARBA00044969"/>
    </source>
</evidence>
<dbReference type="GO" id="GO:0003677">
    <property type="term" value="F:DNA binding"/>
    <property type="evidence" value="ECO:0007669"/>
    <property type="project" value="UniProtKB-KW"/>
</dbReference>
<keyword evidence="3" id="KW-0547">Nucleotide-binding</keyword>
<dbReference type="InterPro" id="IPR006555">
    <property type="entry name" value="ATP-dep_Helicase_C"/>
</dbReference>
<keyword evidence="2" id="KW-0479">Metal-binding</keyword>
<dbReference type="FunFam" id="3.40.50.300:FF:000499">
    <property type="entry name" value="ATP-dependent DNA helicase"/>
    <property type="match status" value="1"/>
</dbReference>
<dbReference type="PATRIC" id="fig|1401659.3.peg.1696"/>
<comment type="catalytic activity">
    <reaction evidence="13">
        <text>ATP + H2O = ADP + phosphate + H(+)</text>
        <dbReference type="Rhea" id="RHEA:13065"/>
        <dbReference type="ChEBI" id="CHEBI:15377"/>
        <dbReference type="ChEBI" id="CHEBI:15378"/>
        <dbReference type="ChEBI" id="CHEBI:30616"/>
        <dbReference type="ChEBI" id="CHEBI:43474"/>
        <dbReference type="ChEBI" id="CHEBI:456216"/>
        <dbReference type="EC" id="5.6.2.3"/>
    </reaction>
</comment>
<evidence type="ECO:0000313" key="16">
    <source>
        <dbReference type="EMBL" id="AHB70068.1"/>
    </source>
</evidence>
<proteinExistence type="inferred from homology"/>
<dbReference type="InterPro" id="IPR045028">
    <property type="entry name" value="DinG/Rad3-like"/>
</dbReference>
<dbReference type="Pfam" id="PF00270">
    <property type="entry name" value="DEAD"/>
    <property type="match status" value="1"/>
</dbReference>
<keyword evidence="9" id="KW-0238">DNA-binding</keyword>
<reference evidence="16 18" key="1">
    <citation type="journal article" date="2014" name="Genome Announc.">
        <title>Complete Genome Sequence of Cronobacter sakazakii Strain CMCC 45402.</title>
        <authorList>
            <person name="Zhao Z."/>
            <person name="Wang L."/>
            <person name="Wang B."/>
            <person name="Liang H."/>
            <person name="Ye Q."/>
            <person name="Zeng M."/>
        </authorList>
    </citation>
    <scope>NUCLEOTIDE SEQUENCE [LARGE SCALE GENOMIC DNA]</scope>
    <source>
        <strain evidence="18">45402</strain>
        <strain evidence="16">CMCC45402</strain>
    </source>
</reference>
<dbReference type="SMART" id="SM00491">
    <property type="entry name" value="HELICc2"/>
    <property type="match status" value="1"/>
</dbReference>
<evidence type="ECO:0000256" key="8">
    <source>
        <dbReference type="ARBA" id="ARBA00023014"/>
    </source>
</evidence>
<dbReference type="Pfam" id="PF06733">
    <property type="entry name" value="DEAD_2"/>
    <property type="match status" value="1"/>
</dbReference>
<dbReference type="EC" id="5.6.2.3" evidence="12"/>
<dbReference type="FunFam" id="3.40.50.300:FF:000466">
    <property type="entry name" value="ATP-dependent DNA helicase"/>
    <property type="match status" value="1"/>
</dbReference>
<keyword evidence="7" id="KW-0408">Iron</keyword>
<keyword evidence="6" id="KW-0067">ATP-binding</keyword>
<evidence type="ECO:0000256" key="6">
    <source>
        <dbReference type="ARBA" id="ARBA00022840"/>
    </source>
</evidence>
<dbReference type="InterPro" id="IPR027417">
    <property type="entry name" value="P-loop_NTPase"/>
</dbReference>
<dbReference type="GO" id="GO:0043139">
    <property type="term" value="F:5'-3' DNA helicase activity"/>
    <property type="evidence" value="ECO:0007669"/>
    <property type="project" value="UniProtKB-EC"/>
</dbReference>
<dbReference type="EMBL" id="MSAC01000047">
    <property type="protein sequence ID" value="PUX03760.1"/>
    <property type="molecule type" value="Genomic_DNA"/>
</dbReference>
<organism evidence="16 18">
    <name type="scientific">Cronobacter malonaticus</name>
    <dbReference type="NCBI Taxonomy" id="413503"/>
    <lineage>
        <taxon>Bacteria</taxon>
        <taxon>Pseudomonadati</taxon>
        <taxon>Pseudomonadota</taxon>
        <taxon>Gammaproteobacteria</taxon>
        <taxon>Enterobacterales</taxon>
        <taxon>Enterobacteriaceae</taxon>
        <taxon>Cronobacter</taxon>
    </lineage>
</organism>
<comment type="cofactor">
    <cofactor evidence="1">
        <name>[4Fe-4S] cluster</name>
        <dbReference type="ChEBI" id="CHEBI:49883"/>
    </cofactor>
</comment>
<evidence type="ECO:0000256" key="3">
    <source>
        <dbReference type="ARBA" id="ARBA00022741"/>
    </source>
</evidence>
<comment type="similarity">
    <text evidence="11">Belongs to the helicase family. DinG subfamily.</text>
</comment>
<evidence type="ECO:0000256" key="14">
    <source>
        <dbReference type="ARBA" id="ARBA00071792"/>
    </source>
</evidence>
<evidence type="ECO:0000256" key="9">
    <source>
        <dbReference type="ARBA" id="ARBA00023125"/>
    </source>
</evidence>
<dbReference type="SMART" id="SM00487">
    <property type="entry name" value="DEXDc"/>
    <property type="match status" value="1"/>
</dbReference>
<dbReference type="EMBL" id="CP006731">
    <property type="protein sequence ID" value="AHB70068.1"/>
    <property type="molecule type" value="Genomic_DNA"/>
</dbReference>
<evidence type="ECO:0000313" key="17">
    <source>
        <dbReference type="EMBL" id="PUX03760.1"/>
    </source>
</evidence>
<evidence type="ECO:0000256" key="7">
    <source>
        <dbReference type="ARBA" id="ARBA00023004"/>
    </source>
</evidence>
<keyword evidence="5 16" id="KW-0347">Helicase</keyword>
<keyword evidence="19" id="KW-1185">Reference proteome</keyword>
<dbReference type="InterPro" id="IPR011545">
    <property type="entry name" value="DEAD/DEAH_box_helicase_dom"/>
</dbReference>